<feature type="compositionally biased region" description="Basic and acidic residues" evidence="1">
    <location>
        <begin position="7"/>
        <end position="26"/>
    </location>
</feature>
<feature type="compositionally biased region" description="Basic and acidic residues" evidence="1">
    <location>
        <begin position="43"/>
        <end position="64"/>
    </location>
</feature>
<feature type="non-terminal residue" evidence="2">
    <location>
        <position position="80"/>
    </location>
</feature>
<dbReference type="Proteomes" id="UP000800200">
    <property type="component" value="Unassembled WGS sequence"/>
</dbReference>
<name>A0A6A6EIN9_9PEZI</name>
<gene>
    <name evidence="2" type="ORF">K469DRAFT_519536</name>
</gene>
<dbReference type="AlphaFoldDB" id="A0A6A6EIN9"/>
<reference evidence="2" key="1">
    <citation type="journal article" date="2020" name="Stud. Mycol.">
        <title>101 Dothideomycetes genomes: a test case for predicting lifestyles and emergence of pathogens.</title>
        <authorList>
            <person name="Haridas S."/>
            <person name="Albert R."/>
            <person name="Binder M."/>
            <person name="Bloem J."/>
            <person name="Labutti K."/>
            <person name="Salamov A."/>
            <person name="Andreopoulos B."/>
            <person name="Baker S."/>
            <person name="Barry K."/>
            <person name="Bills G."/>
            <person name="Bluhm B."/>
            <person name="Cannon C."/>
            <person name="Castanera R."/>
            <person name="Culley D."/>
            <person name="Daum C."/>
            <person name="Ezra D."/>
            <person name="Gonzalez J."/>
            <person name="Henrissat B."/>
            <person name="Kuo A."/>
            <person name="Liang C."/>
            <person name="Lipzen A."/>
            <person name="Lutzoni F."/>
            <person name="Magnuson J."/>
            <person name="Mondo S."/>
            <person name="Nolan M."/>
            <person name="Ohm R."/>
            <person name="Pangilinan J."/>
            <person name="Park H.-J."/>
            <person name="Ramirez L."/>
            <person name="Alfaro M."/>
            <person name="Sun H."/>
            <person name="Tritt A."/>
            <person name="Yoshinaga Y."/>
            <person name="Zwiers L.-H."/>
            <person name="Turgeon B."/>
            <person name="Goodwin S."/>
            <person name="Spatafora J."/>
            <person name="Crous P."/>
            <person name="Grigoriev I."/>
        </authorList>
    </citation>
    <scope>NUCLEOTIDE SEQUENCE</scope>
    <source>
        <strain evidence="2">CBS 207.26</strain>
    </source>
</reference>
<accession>A0A6A6EIN9</accession>
<evidence type="ECO:0000313" key="2">
    <source>
        <dbReference type="EMBL" id="KAF2190762.1"/>
    </source>
</evidence>
<evidence type="ECO:0000313" key="3">
    <source>
        <dbReference type="Proteomes" id="UP000800200"/>
    </source>
</evidence>
<proteinExistence type="predicted"/>
<protein>
    <submittedName>
        <fullName evidence="2">Uncharacterized protein</fullName>
    </submittedName>
</protein>
<organism evidence="2 3">
    <name type="scientific">Zopfia rhizophila CBS 207.26</name>
    <dbReference type="NCBI Taxonomy" id="1314779"/>
    <lineage>
        <taxon>Eukaryota</taxon>
        <taxon>Fungi</taxon>
        <taxon>Dikarya</taxon>
        <taxon>Ascomycota</taxon>
        <taxon>Pezizomycotina</taxon>
        <taxon>Dothideomycetes</taxon>
        <taxon>Dothideomycetes incertae sedis</taxon>
        <taxon>Zopfiaceae</taxon>
        <taxon>Zopfia</taxon>
    </lineage>
</organism>
<dbReference type="EMBL" id="ML994618">
    <property type="protein sequence ID" value="KAF2190762.1"/>
    <property type="molecule type" value="Genomic_DNA"/>
</dbReference>
<evidence type="ECO:0000256" key="1">
    <source>
        <dbReference type="SAM" id="MobiDB-lite"/>
    </source>
</evidence>
<dbReference type="OrthoDB" id="3360421at2759"/>
<feature type="compositionally biased region" description="Basic and acidic residues" evidence="1">
    <location>
        <begin position="71"/>
        <end position="80"/>
    </location>
</feature>
<keyword evidence="3" id="KW-1185">Reference proteome</keyword>
<sequence>MPSSKGRPMDSKLREKVKEEVKKETNNDGGGKGSWSAWKGAKLSKEYEKRGGGYESEPGSKNEPKTGTPEHMSESKKQRE</sequence>
<feature type="region of interest" description="Disordered" evidence="1">
    <location>
        <begin position="1"/>
        <end position="80"/>
    </location>
</feature>